<keyword evidence="5 8" id="KW-0472">Membrane</keyword>
<comment type="subcellular location">
    <subcellularLocation>
        <location evidence="1">Cell projection</location>
        <location evidence="1">Cilium</location>
    </subcellularLocation>
    <subcellularLocation>
        <location evidence="2">Membrane</location>
        <topology evidence="2">Multi-pass membrane protein</topology>
    </subcellularLocation>
</comment>
<evidence type="ECO:0000256" key="7">
    <source>
        <dbReference type="SAM" id="MobiDB-lite"/>
    </source>
</evidence>
<dbReference type="PANTHER" id="PTHR13531">
    <property type="entry name" value="GEO07735P1-RELATED-RELATED"/>
    <property type="match status" value="1"/>
</dbReference>
<dbReference type="InterPro" id="IPR019184">
    <property type="entry name" value="Uncharacterised_TM-17"/>
</dbReference>
<evidence type="ECO:0000256" key="4">
    <source>
        <dbReference type="ARBA" id="ARBA00022989"/>
    </source>
</evidence>
<feature type="transmembrane region" description="Helical" evidence="8">
    <location>
        <begin position="160"/>
        <end position="181"/>
    </location>
</feature>
<protein>
    <recommendedName>
        <fullName evidence="11">Transmembrane protein 17</fullName>
    </recommendedName>
</protein>
<name>A0ABQ7T7H1_PHRPL</name>
<gene>
    <name evidence="9" type="ORF">JD844_015006</name>
</gene>
<evidence type="ECO:0000256" key="1">
    <source>
        <dbReference type="ARBA" id="ARBA00004138"/>
    </source>
</evidence>
<feature type="non-terminal residue" evidence="9">
    <location>
        <position position="1"/>
    </location>
</feature>
<organism evidence="9 10">
    <name type="scientific">Phrynosoma platyrhinos</name>
    <name type="common">Desert horned lizard</name>
    <dbReference type="NCBI Taxonomy" id="52577"/>
    <lineage>
        <taxon>Eukaryota</taxon>
        <taxon>Metazoa</taxon>
        <taxon>Chordata</taxon>
        <taxon>Craniata</taxon>
        <taxon>Vertebrata</taxon>
        <taxon>Euteleostomi</taxon>
        <taxon>Lepidosauria</taxon>
        <taxon>Squamata</taxon>
        <taxon>Bifurcata</taxon>
        <taxon>Unidentata</taxon>
        <taxon>Episquamata</taxon>
        <taxon>Toxicofera</taxon>
        <taxon>Iguania</taxon>
        <taxon>Phrynosomatidae</taxon>
        <taxon>Phrynosomatinae</taxon>
        <taxon>Phrynosoma</taxon>
    </lineage>
</organism>
<evidence type="ECO:0000313" key="9">
    <source>
        <dbReference type="EMBL" id="KAH0625474.1"/>
    </source>
</evidence>
<keyword evidence="3 8" id="KW-0812">Transmembrane</keyword>
<feature type="compositionally biased region" description="Polar residues" evidence="7">
    <location>
        <begin position="221"/>
        <end position="232"/>
    </location>
</feature>
<dbReference type="EMBL" id="JAIPUX010001211">
    <property type="protein sequence ID" value="KAH0625474.1"/>
    <property type="molecule type" value="Genomic_DNA"/>
</dbReference>
<reference evidence="9 10" key="1">
    <citation type="journal article" date="2022" name="Gigascience">
        <title>A chromosome-level genome assembly and annotation of the desert horned lizard, Phrynosoma platyrhinos, provides insight into chromosomal rearrangements among reptiles.</title>
        <authorList>
            <person name="Koochekian N."/>
            <person name="Ascanio A."/>
            <person name="Farleigh K."/>
            <person name="Card D.C."/>
            <person name="Schield D.R."/>
            <person name="Castoe T.A."/>
            <person name="Jezkova T."/>
        </authorList>
    </citation>
    <scope>NUCLEOTIDE SEQUENCE [LARGE SCALE GENOMIC DNA]</scope>
    <source>
        <strain evidence="9">NK-2021</strain>
    </source>
</reference>
<evidence type="ECO:0000256" key="6">
    <source>
        <dbReference type="ARBA" id="ARBA00023273"/>
    </source>
</evidence>
<feature type="transmembrane region" description="Helical" evidence="8">
    <location>
        <begin position="94"/>
        <end position="116"/>
    </location>
</feature>
<dbReference type="PANTHER" id="PTHR13531:SF4">
    <property type="entry name" value="TRANSMEMBRANE PROTEIN 17B"/>
    <property type="match status" value="1"/>
</dbReference>
<proteinExistence type="predicted"/>
<evidence type="ECO:0000256" key="2">
    <source>
        <dbReference type="ARBA" id="ARBA00004141"/>
    </source>
</evidence>
<evidence type="ECO:0000256" key="5">
    <source>
        <dbReference type="ARBA" id="ARBA00023136"/>
    </source>
</evidence>
<accession>A0ABQ7T7H1</accession>
<evidence type="ECO:0008006" key="11">
    <source>
        <dbReference type="Google" id="ProtNLM"/>
    </source>
</evidence>
<comment type="caution">
    <text evidence="9">The sequence shown here is derived from an EMBL/GenBank/DDBJ whole genome shotgun (WGS) entry which is preliminary data.</text>
</comment>
<feature type="region of interest" description="Disordered" evidence="7">
    <location>
        <begin position="203"/>
        <end position="232"/>
    </location>
</feature>
<evidence type="ECO:0000256" key="3">
    <source>
        <dbReference type="ARBA" id="ARBA00022692"/>
    </source>
</evidence>
<dbReference type="Pfam" id="PF09799">
    <property type="entry name" value="Transmemb_17"/>
    <property type="match status" value="1"/>
</dbReference>
<evidence type="ECO:0000256" key="8">
    <source>
        <dbReference type="SAM" id="Phobius"/>
    </source>
</evidence>
<evidence type="ECO:0000313" key="10">
    <source>
        <dbReference type="Proteomes" id="UP000826234"/>
    </source>
</evidence>
<dbReference type="Proteomes" id="UP000826234">
    <property type="component" value="Unassembled WGS sequence"/>
</dbReference>
<sequence>QDREADPTFRGMALQTPLPSNLRRGLTNFSGSLFVNNKTGDSGVAQSYHPGRQWRREGLDDFQFSLAQKQMGTLEFIHLPLLKAHTEYSLLPTYYQFLLLTAYLMLILVETLRLYLGYIGNLQEKVPELAGFVLLSFLIEMPVLLFILTDEHIIRLPLEMAVHLVLLLFLASEIAAAFLALKVMTKQLAMQFYLKQFEEGADHGGQPGRIARGSQWGDVNWKSSTPKPAQDH</sequence>
<keyword evidence="4 8" id="KW-1133">Transmembrane helix</keyword>
<keyword evidence="10" id="KW-1185">Reference proteome</keyword>
<feature type="transmembrane region" description="Helical" evidence="8">
    <location>
        <begin position="128"/>
        <end position="148"/>
    </location>
</feature>
<keyword evidence="6" id="KW-0966">Cell projection</keyword>